<dbReference type="AlphaFoldDB" id="A0A2R5GU52"/>
<keyword evidence="2" id="KW-0597">Phosphoprotein</keyword>
<dbReference type="SMART" id="SM00220">
    <property type="entry name" value="S_TKc"/>
    <property type="match status" value="1"/>
</dbReference>
<dbReference type="InterPro" id="IPR036305">
    <property type="entry name" value="RGS_sf"/>
</dbReference>
<evidence type="ECO:0000256" key="5">
    <source>
        <dbReference type="ARBA" id="ARBA00022777"/>
    </source>
</evidence>
<dbReference type="InterPro" id="IPR000719">
    <property type="entry name" value="Prot_kinase_dom"/>
</dbReference>
<feature type="region of interest" description="Disordered" evidence="8">
    <location>
        <begin position="1"/>
        <end position="55"/>
    </location>
</feature>
<feature type="binding site" evidence="7">
    <location>
        <position position="467"/>
    </location>
    <ligand>
        <name>ATP</name>
        <dbReference type="ChEBI" id="CHEBI:30616"/>
    </ligand>
</feature>
<feature type="compositionally biased region" description="Acidic residues" evidence="8">
    <location>
        <begin position="171"/>
        <end position="187"/>
    </location>
</feature>
<dbReference type="InParanoid" id="A0A2R5GU52"/>
<name>A0A2R5GU52_9STRA</name>
<reference evidence="11 12" key="1">
    <citation type="submission" date="2017-12" db="EMBL/GenBank/DDBJ databases">
        <title>Sequencing, de novo assembly and annotation of complete genome of a new Thraustochytrid species, strain FCC1311.</title>
        <authorList>
            <person name="Sedici K."/>
            <person name="Godart F."/>
            <person name="Aiese Cigliano R."/>
            <person name="Sanseverino W."/>
            <person name="Barakat M."/>
            <person name="Ortet P."/>
            <person name="Marechal E."/>
            <person name="Cagnac O."/>
            <person name="Amato A."/>
        </authorList>
    </citation>
    <scope>NUCLEOTIDE SEQUENCE [LARGE SCALE GENOMIC DNA]</scope>
</reference>
<evidence type="ECO:0000313" key="12">
    <source>
        <dbReference type="Proteomes" id="UP000241890"/>
    </source>
</evidence>
<dbReference type="PROSITE" id="PS50011">
    <property type="entry name" value="PROTEIN_KINASE_DOM"/>
    <property type="match status" value="1"/>
</dbReference>
<evidence type="ECO:0000256" key="7">
    <source>
        <dbReference type="PROSITE-ProRule" id="PRU10141"/>
    </source>
</evidence>
<keyword evidence="3" id="KW-0808">Transferase</keyword>
<evidence type="ECO:0000256" key="4">
    <source>
        <dbReference type="ARBA" id="ARBA00022741"/>
    </source>
</evidence>
<sequence length="959" mass="108880">MGCTSSKHATTRKNNDIIKDPSVHYKDDATISQRSKRRSESEDSADDKWRNEPQRALDQFVKDDDDDGYFSGDGSMFDYFQDNLYVELRMMLDEPLGRSHLMAHVEHYFPEHMDLVRLWLLLHQYNHLKHDDPERYTSAKNIYRHYFMISHSAKQKADDYRRKYIDRTNSDDDDDLDGEEGLADDAPEQGRKLSPSLDITSDDPDLSDELRKHVLECEKLMVPRICWNFSSRLISLLVQMRPTVEQSLYEAMRKFDGPEQDLGENRSKSPPRRRNRSSSIGLSTFVDLSPAALEASSRMHKLASHASSSSVLNNNNNEVSALSPAAVSVPTVDGSDTGNNNSATTGVHEDNIIALTRESSNSLTSAHAMHTGGGSSARRLSTSSADDVPPRLLFIDLQHEAFKEMKPLYQHFKETESDYELYKKNKRVRYNHVEVDDFDYLDLLGKGGFGHVVHVKKRSTGVHLAMKVQAKDTLVETWGGKMQHVEIERDVLVAHRSFPFIVSLRYAFQNEKYAFLCLDLAEQGSLRNLLEDVPGFQLEPPQVRLYIAEIVLALEALHEHEILYRDLKPENVLLRADGHIMLADMGLAGFYYQDKYTALGEAGAEPVARTVNENEEEAVLDEEENIKIPETGESSSGDENMAEAKATSAGNLISAGLSGSRDSGDDPAETAEGEGDEDSDANTTSSTPSRQESATTNHPGTYRRMKTIKSHDTDCGTPLYRPPEMIRHEHYGEGVDWFMMGVLTYECICGRLPFEPAQDKISDSGYVDIETDEQELKLLRRKLRIPTHLDDHTQSLLLGLLDLDQTTRLGVGPPEQNRDLASLKAHPFFVPLAGPLATECDWDKVLHKKYKPVYMPDVKPLDEKRKYPNFEALVKHWKKNAKQEARKFAKRKNKNPDFDIPVLTEGKKLDPKLERYFDNWDYIDPTSIAEEKLASRTSSMRAREKNNRNSLPHPFKSRR</sequence>
<keyword evidence="6 7" id="KW-0067">ATP-binding</keyword>
<feature type="region of interest" description="Disordered" evidence="8">
    <location>
        <begin position="166"/>
        <end position="205"/>
    </location>
</feature>
<dbReference type="PROSITE" id="PS00107">
    <property type="entry name" value="PROTEIN_KINASE_ATP"/>
    <property type="match status" value="1"/>
</dbReference>
<feature type="compositionally biased region" description="Acidic residues" evidence="8">
    <location>
        <begin position="613"/>
        <end position="624"/>
    </location>
</feature>
<dbReference type="InterPro" id="IPR011009">
    <property type="entry name" value="Kinase-like_dom_sf"/>
</dbReference>
<feature type="domain" description="Protein kinase" evidence="9">
    <location>
        <begin position="438"/>
        <end position="829"/>
    </location>
</feature>
<organism evidence="11 12">
    <name type="scientific">Hondaea fermentalgiana</name>
    <dbReference type="NCBI Taxonomy" id="2315210"/>
    <lineage>
        <taxon>Eukaryota</taxon>
        <taxon>Sar</taxon>
        <taxon>Stramenopiles</taxon>
        <taxon>Bigyra</taxon>
        <taxon>Labyrinthulomycetes</taxon>
        <taxon>Thraustochytrida</taxon>
        <taxon>Thraustochytriidae</taxon>
        <taxon>Hondaea</taxon>
    </lineage>
</organism>
<feature type="compositionally biased region" description="Polar residues" evidence="8">
    <location>
        <begin position="681"/>
        <end position="699"/>
    </location>
</feature>
<feature type="region of interest" description="Disordered" evidence="8">
    <location>
        <begin position="934"/>
        <end position="959"/>
    </location>
</feature>
<keyword evidence="12" id="KW-1185">Reference proteome</keyword>
<dbReference type="InterPro" id="IPR017441">
    <property type="entry name" value="Protein_kinase_ATP_BS"/>
</dbReference>
<dbReference type="InterPro" id="IPR008271">
    <property type="entry name" value="Ser/Thr_kinase_AS"/>
</dbReference>
<dbReference type="InterPro" id="IPR000961">
    <property type="entry name" value="AGC-kinase_C"/>
</dbReference>
<evidence type="ECO:0000259" key="10">
    <source>
        <dbReference type="PROSITE" id="PS51285"/>
    </source>
</evidence>
<evidence type="ECO:0000259" key="9">
    <source>
        <dbReference type="PROSITE" id="PS50011"/>
    </source>
</evidence>
<dbReference type="GO" id="GO:0004674">
    <property type="term" value="F:protein serine/threonine kinase activity"/>
    <property type="evidence" value="ECO:0007669"/>
    <property type="project" value="UniProtKB-KW"/>
</dbReference>
<dbReference type="Gene3D" id="1.10.510.10">
    <property type="entry name" value="Transferase(Phosphotransferase) domain 1"/>
    <property type="match status" value="2"/>
</dbReference>
<keyword evidence="5 11" id="KW-0418">Kinase</keyword>
<evidence type="ECO:0000256" key="8">
    <source>
        <dbReference type="SAM" id="MobiDB-lite"/>
    </source>
</evidence>
<dbReference type="PROSITE" id="PS51285">
    <property type="entry name" value="AGC_KINASE_CTER"/>
    <property type="match status" value="1"/>
</dbReference>
<dbReference type="Proteomes" id="UP000241890">
    <property type="component" value="Unassembled WGS sequence"/>
</dbReference>
<keyword evidence="1" id="KW-0723">Serine/threonine-protein kinase</keyword>
<feature type="region of interest" description="Disordered" evidence="8">
    <location>
        <begin position="362"/>
        <end position="384"/>
    </location>
</feature>
<evidence type="ECO:0000256" key="1">
    <source>
        <dbReference type="ARBA" id="ARBA00022527"/>
    </source>
</evidence>
<protein>
    <submittedName>
        <fullName evidence="11">Protein kinase, putative</fullName>
    </submittedName>
</protein>
<proteinExistence type="predicted"/>
<comment type="caution">
    <text evidence="11">The sequence shown here is derived from an EMBL/GenBank/DDBJ whole genome shotgun (WGS) entry which is preliminary data.</text>
</comment>
<evidence type="ECO:0000256" key="2">
    <source>
        <dbReference type="ARBA" id="ARBA00022553"/>
    </source>
</evidence>
<evidence type="ECO:0000256" key="3">
    <source>
        <dbReference type="ARBA" id="ARBA00022679"/>
    </source>
</evidence>
<dbReference type="PANTHER" id="PTHR24351">
    <property type="entry name" value="RIBOSOMAL PROTEIN S6 KINASE"/>
    <property type="match status" value="1"/>
</dbReference>
<evidence type="ECO:0000313" key="11">
    <source>
        <dbReference type="EMBL" id="GBG34085.1"/>
    </source>
</evidence>
<feature type="region of interest" description="Disordered" evidence="8">
    <location>
        <begin position="255"/>
        <end position="281"/>
    </location>
</feature>
<accession>A0A2R5GU52</accession>
<feature type="compositionally biased region" description="Basic and acidic residues" evidence="8">
    <location>
        <begin position="255"/>
        <end position="267"/>
    </location>
</feature>
<dbReference type="Pfam" id="PF00069">
    <property type="entry name" value="Pkinase"/>
    <property type="match status" value="2"/>
</dbReference>
<feature type="compositionally biased region" description="Acidic residues" evidence="8">
    <location>
        <begin position="665"/>
        <end position="680"/>
    </location>
</feature>
<gene>
    <name evidence="11" type="ORF">FCC1311_103082</name>
</gene>
<dbReference type="SUPFAM" id="SSF56112">
    <property type="entry name" value="Protein kinase-like (PK-like)"/>
    <property type="match status" value="1"/>
</dbReference>
<dbReference type="PROSITE" id="PS00108">
    <property type="entry name" value="PROTEIN_KINASE_ST"/>
    <property type="match status" value="1"/>
</dbReference>
<dbReference type="SUPFAM" id="SSF48097">
    <property type="entry name" value="Regulator of G-protein signaling, RGS"/>
    <property type="match status" value="1"/>
</dbReference>
<dbReference type="EMBL" id="BEYU01000179">
    <property type="protein sequence ID" value="GBG34085.1"/>
    <property type="molecule type" value="Genomic_DNA"/>
</dbReference>
<dbReference type="Gene3D" id="3.30.200.20">
    <property type="entry name" value="Phosphorylase Kinase, domain 1"/>
    <property type="match status" value="1"/>
</dbReference>
<feature type="region of interest" description="Disordered" evidence="8">
    <location>
        <begin position="607"/>
        <end position="716"/>
    </location>
</feature>
<keyword evidence="4 7" id="KW-0547">Nucleotide-binding</keyword>
<evidence type="ECO:0000256" key="6">
    <source>
        <dbReference type="ARBA" id="ARBA00022840"/>
    </source>
</evidence>
<feature type="domain" description="AGC-kinase C-terminal" evidence="10">
    <location>
        <begin position="838"/>
        <end position="932"/>
    </location>
</feature>
<feature type="compositionally biased region" description="Basic and acidic residues" evidence="8">
    <location>
        <begin position="38"/>
        <end position="55"/>
    </location>
</feature>
<feature type="compositionally biased region" description="Basic and acidic residues" evidence="8">
    <location>
        <begin position="13"/>
        <end position="29"/>
    </location>
</feature>
<dbReference type="GO" id="GO:0005524">
    <property type="term" value="F:ATP binding"/>
    <property type="evidence" value="ECO:0007669"/>
    <property type="project" value="UniProtKB-UniRule"/>
</dbReference>